<proteinExistence type="predicted"/>
<accession>A0ABD2MT11</accession>
<protein>
    <submittedName>
        <fullName evidence="2">Uncharacterized protein</fullName>
    </submittedName>
</protein>
<sequence>MKFLLVLVAVFAVAYSRKIDVNEIVNKIQAFSKKAEAGETSSEEIEDLIKDGLKEITSQLEVAVCKDNGTKFYDATLKAIECAKNSKADGIICDTLNAEFKKCIVPIEKVFEECLEAKFHDIPKLVIDSLTSTTEYLCNSKVRDIVELTNPCAAVEPEKLKTCVSGLEGKLKNLESVTNLKTELCGELKKQKECVLGEVNKGCKNDLTKKSFADLYEAAIIKPCSA</sequence>
<feature type="chain" id="PRO_5044853343" evidence="1">
    <location>
        <begin position="17"/>
        <end position="226"/>
    </location>
</feature>
<evidence type="ECO:0000256" key="1">
    <source>
        <dbReference type="SAM" id="SignalP"/>
    </source>
</evidence>
<evidence type="ECO:0000313" key="3">
    <source>
        <dbReference type="Proteomes" id="UP001516400"/>
    </source>
</evidence>
<reference evidence="2 3" key="1">
    <citation type="journal article" date="2021" name="BMC Biol.">
        <title>Horizontally acquired antibacterial genes associated with adaptive radiation of ladybird beetles.</title>
        <authorList>
            <person name="Li H.S."/>
            <person name="Tang X.F."/>
            <person name="Huang Y.H."/>
            <person name="Xu Z.Y."/>
            <person name="Chen M.L."/>
            <person name="Du X.Y."/>
            <person name="Qiu B.Y."/>
            <person name="Chen P.T."/>
            <person name="Zhang W."/>
            <person name="Slipinski A."/>
            <person name="Escalona H.E."/>
            <person name="Waterhouse R.M."/>
            <person name="Zwick A."/>
            <person name="Pang H."/>
        </authorList>
    </citation>
    <scope>NUCLEOTIDE SEQUENCE [LARGE SCALE GENOMIC DNA]</scope>
    <source>
        <strain evidence="2">SYSU2018</strain>
    </source>
</reference>
<keyword evidence="3" id="KW-1185">Reference proteome</keyword>
<dbReference type="EMBL" id="JABFTP020000021">
    <property type="protein sequence ID" value="KAL3269574.1"/>
    <property type="molecule type" value="Genomic_DNA"/>
</dbReference>
<evidence type="ECO:0000313" key="2">
    <source>
        <dbReference type="EMBL" id="KAL3269574.1"/>
    </source>
</evidence>
<dbReference type="Proteomes" id="UP001516400">
    <property type="component" value="Unassembled WGS sequence"/>
</dbReference>
<dbReference type="Pfam" id="PF07165">
    <property type="entry name" value="DUF1397"/>
    <property type="match status" value="1"/>
</dbReference>
<comment type="caution">
    <text evidence="2">The sequence shown here is derived from an EMBL/GenBank/DDBJ whole genome shotgun (WGS) entry which is preliminary data.</text>
</comment>
<dbReference type="InterPro" id="IPR009832">
    <property type="entry name" value="DUF1397"/>
</dbReference>
<name>A0ABD2MT11_9CUCU</name>
<keyword evidence="1" id="KW-0732">Signal</keyword>
<gene>
    <name evidence="2" type="ORF">HHI36_008639</name>
</gene>
<organism evidence="2 3">
    <name type="scientific">Cryptolaemus montrouzieri</name>
    <dbReference type="NCBI Taxonomy" id="559131"/>
    <lineage>
        <taxon>Eukaryota</taxon>
        <taxon>Metazoa</taxon>
        <taxon>Ecdysozoa</taxon>
        <taxon>Arthropoda</taxon>
        <taxon>Hexapoda</taxon>
        <taxon>Insecta</taxon>
        <taxon>Pterygota</taxon>
        <taxon>Neoptera</taxon>
        <taxon>Endopterygota</taxon>
        <taxon>Coleoptera</taxon>
        <taxon>Polyphaga</taxon>
        <taxon>Cucujiformia</taxon>
        <taxon>Coccinelloidea</taxon>
        <taxon>Coccinellidae</taxon>
        <taxon>Scymninae</taxon>
        <taxon>Scymnini</taxon>
        <taxon>Cryptolaemus</taxon>
    </lineage>
</organism>
<dbReference type="AlphaFoldDB" id="A0ABD2MT11"/>
<feature type="signal peptide" evidence="1">
    <location>
        <begin position="1"/>
        <end position="16"/>
    </location>
</feature>